<evidence type="ECO:0000259" key="2">
    <source>
        <dbReference type="Pfam" id="PF01478"/>
    </source>
</evidence>
<dbReference type="RefSeq" id="WP_222994080.1">
    <property type="nucleotide sequence ID" value="NZ_JAINVV010000019.1"/>
</dbReference>
<name>A0ABS7Q2K7_9SPHN</name>
<evidence type="ECO:0000256" key="1">
    <source>
        <dbReference type="SAM" id="Phobius"/>
    </source>
</evidence>
<dbReference type="Proteomes" id="UP000706039">
    <property type="component" value="Unassembled WGS sequence"/>
</dbReference>
<dbReference type="Pfam" id="PF01478">
    <property type="entry name" value="Peptidase_A24"/>
    <property type="match status" value="1"/>
</dbReference>
<dbReference type="InterPro" id="IPR000045">
    <property type="entry name" value="Prepilin_IV_endopep_pep"/>
</dbReference>
<dbReference type="EC" id="3.4.23.43" evidence="3"/>
<comment type="caution">
    <text evidence="3">The sequence shown here is derived from an EMBL/GenBank/DDBJ whole genome shotgun (WGS) entry which is preliminary data.</text>
</comment>
<feature type="domain" description="Prepilin type IV endopeptidase peptidase" evidence="2">
    <location>
        <begin position="10"/>
        <end position="112"/>
    </location>
</feature>
<keyword evidence="1" id="KW-0812">Transmembrane</keyword>
<sequence length="174" mass="18366">MSAADAILYLFCATIVLAALQDLAQLRISNIFPVMLVVLFGVWLAVVGIEKDLWENALLFALSLAIGMFLFSRGWLGGGDVKLLAAIMLWFDLSGGLALVIYVAIGGGLLALAFIIARRMIPAPRNGGTRPPALRPRGPIPYGLAIAAGTLLCVAWHAPNPAPPAAPVKVAQRV</sequence>
<reference evidence="3 4" key="1">
    <citation type="submission" date="2021-08" db="EMBL/GenBank/DDBJ databases">
        <authorList>
            <person name="Tuo L."/>
        </authorList>
    </citation>
    <scope>NUCLEOTIDE SEQUENCE [LARGE SCALE GENOMIC DNA]</scope>
    <source>
        <strain evidence="3 4">JCM 31229</strain>
    </source>
</reference>
<keyword evidence="1" id="KW-1133">Transmembrane helix</keyword>
<feature type="transmembrane region" description="Helical" evidence="1">
    <location>
        <begin position="56"/>
        <end position="76"/>
    </location>
</feature>
<dbReference type="GO" id="GO:0004190">
    <property type="term" value="F:aspartic-type endopeptidase activity"/>
    <property type="evidence" value="ECO:0007669"/>
    <property type="project" value="UniProtKB-EC"/>
</dbReference>
<organism evidence="3 4">
    <name type="scientific">Sphingomonas colocasiae</name>
    <dbReference type="NCBI Taxonomy" id="1848973"/>
    <lineage>
        <taxon>Bacteria</taxon>
        <taxon>Pseudomonadati</taxon>
        <taxon>Pseudomonadota</taxon>
        <taxon>Alphaproteobacteria</taxon>
        <taxon>Sphingomonadales</taxon>
        <taxon>Sphingomonadaceae</taxon>
        <taxon>Sphingomonas</taxon>
    </lineage>
</organism>
<evidence type="ECO:0000313" key="4">
    <source>
        <dbReference type="Proteomes" id="UP000706039"/>
    </source>
</evidence>
<proteinExistence type="predicted"/>
<keyword evidence="1" id="KW-0472">Membrane</keyword>
<accession>A0ABS7Q2K7</accession>
<keyword evidence="3" id="KW-0378">Hydrolase</keyword>
<dbReference type="EMBL" id="JAINVV010000019">
    <property type="protein sequence ID" value="MBY8826484.1"/>
    <property type="molecule type" value="Genomic_DNA"/>
</dbReference>
<feature type="transmembrane region" description="Helical" evidence="1">
    <location>
        <begin position="31"/>
        <end position="49"/>
    </location>
</feature>
<dbReference type="Gene3D" id="1.20.120.1220">
    <property type="match status" value="1"/>
</dbReference>
<feature type="transmembrane region" description="Helical" evidence="1">
    <location>
        <begin position="96"/>
        <end position="117"/>
    </location>
</feature>
<gene>
    <name evidence="3" type="ORF">K7G82_29550</name>
</gene>
<protein>
    <submittedName>
        <fullName evidence="3">Prepilin peptidase</fullName>
        <ecNumber evidence="3">3.4.23.43</ecNumber>
    </submittedName>
</protein>
<evidence type="ECO:0000313" key="3">
    <source>
        <dbReference type="EMBL" id="MBY8826484.1"/>
    </source>
</evidence>
<keyword evidence="4" id="KW-1185">Reference proteome</keyword>